<gene>
    <name evidence="1" type="ORF">J2W55_001084</name>
</gene>
<evidence type="ECO:0000313" key="2">
    <source>
        <dbReference type="Proteomes" id="UP001247620"/>
    </source>
</evidence>
<protein>
    <submittedName>
        <fullName evidence="1">Uncharacterized protein</fullName>
    </submittedName>
</protein>
<proteinExistence type="predicted"/>
<comment type="caution">
    <text evidence="1">The sequence shown here is derived from an EMBL/GenBank/DDBJ whole genome shotgun (WGS) entry which is preliminary data.</text>
</comment>
<accession>A0ABU1T781</accession>
<dbReference type="EMBL" id="JAVDUU010000001">
    <property type="protein sequence ID" value="MDR6941256.1"/>
    <property type="molecule type" value="Genomic_DNA"/>
</dbReference>
<sequence>MFFISENVKMLNEAFVNTVFTYLSSKSNDC</sequence>
<dbReference type="Proteomes" id="UP001247620">
    <property type="component" value="Unassembled WGS sequence"/>
</dbReference>
<evidence type="ECO:0000313" key="1">
    <source>
        <dbReference type="EMBL" id="MDR6941256.1"/>
    </source>
</evidence>
<organism evidence="1 2">
    <name type="scientific">Mucilaginibacter pocheonensis</name>
    <dbReference type="NCBI Taxonomy" id="398050"/>
    <lineage>
        <taxon>Bacteria</taxon>
        <taxon>Pseudomonadati</taxon>
        <taxon>Bacteroidota</taxon>
        <taxon>Sphingobacteriia</taxon>
        <taxon>Sphingobacteriales</taxon>
        <taxon>Sphingobacteriaceae</taxon>
        <taxon>Mucilaginibacter</taxon>
    </lineage>
</organism>
<reference evidence="1 2" key="1">
    <citation type="submission" date="2023-07" db="EMBL/GenBank/DDBJ databases">
        <title>Sorghum-associated microbial communities from plants grown in Nebraska, USA.</title>
        <authorList>
            <person name="Schachtman D."/>
        </authorList>
    </citation>
    <scope>NUCLEOTIDE SEQUENCE [LARGE SCALE GENOMIC DNA]</scope>
    <source>
        <strain evidence="1 2">3262</strain>
    </source>
</reference>
<keyword evidence="2" id="KW-1185">Reference proteome</keyword>
<name>A0ABU1T781_9SPHI</name>